<evidence type="ECO:0000256" key="1">
    <source>
        <dbReference type="ARBA" id="ARBA00004141"/>
    </source>
</evidence>
<feature type="transmembrane region" description="Helical" evidence="5">
    <location>
        <begin position="163"/>
        <end position="182"/>
    </location>
</feature>
<evidence type="ECO:0000256" key="3">
    <source>
        <dbReference type="ARBA" id="ARBA00022989"/>
    </source>
</evidence>
<feature type="transmembrane region" description="Helical" evidence="5">
    <location>
        <begin position="30"/>
        <end position="48"/>
    </location>
</feature>
<proteinExistence type="predicted"/>
<reference evidence="7 8" key="1">
    <citation type="submission" date="2019-10" db="EMBL/GenBank/DDBJ databases">
        <title>Rubrobacter sp nov SCSIO 52090 isolated from a deep-sea sediment in the South China Sea.</title>
        <authorList>
            <person name="Chen R.W."/>
        </authorList>
    </citation>
    <scope>NUCLEOTIDE SEQUENCE [LARGE SCALE GENOMIC DNA]</scope>
    <source>
        <strain evidence="7 8">SCSIO 52909</strain>
    </source>
</reference>
<dbReference type="InterPro" id="IPR051533">
    <property type="entry name" value="WaaL-like"/>
</dbReference>
<protein>
    <recommendedName>
        <fullName evidence="6">O-antigen ligase-related domain-containing protein</fullName>
    </recommendedName>
</protein>
<feature type="transmembrane region" description="Helical" evidence="5">
    <location>
        <begin position="265"/>
        <end position="298"/>
    </location>
</feature>
<keyword evidence="3 5" id="KW-1133">Transmembrane helix</keyword>
<accession>A0A6G8Q5I3</accession>
<evidence type="ECO:0000256" key="5">
    <source>
        <dbReference type="SAM" id="Phobius"/>
    </source>
</evidence>
<feature type="transmembrane region" description="Helical" evidence="5">
    <location>
        <begin position="522"/>
        <end position="538"/>
    </location>
</feature>
<evidence type="ECO:0000313" key="7">
    <source>
        <dbReference type="EMBL" id="QIN81726.1"/>
    </source>
</evidence>
<dbReference type="EMBL" id="CP045119">
    <property type="protein sequence ID" value="QIN81726.1"/>
    <property type="molecule type" value="Genomic_DNA"/>
</dbReference>
<dbReference type="Pfam" id="PF04932">
    <property type="entry name" value="Wzy_C"/>
    <property type="match status" value="1"/>
</dbReference>
<feature type="transmembrane region" description="Helical" evidence="5">
    <location>
        <begin position="60"/>
        <end position="78"/>
    </location>
</feature>
<dbReference type="KEGG" id="rub:GBA63_03055"/>
<evidence type="ECO:0000313" key="8">
    <source>
        <dbReference type="Proteomes" id="UP000501452"/>
    </source>
</evidence>
<organism evidence="7 8">
    <name type="scientific">Rubrobacter tropicus</name>
    <dbReference type="NCBI Taxonomy" id="2653851"/>
    <lineage>
        <taxon>Bacteria</taxon>
        <taxon>Bacillati</taxon>
        <taxon>Actinomycetota</taxon>
        <taxon>Rubrobacteria</taxon>
        <taxon>Rubrobacterales</taxon>
        <taxon>Rubrobacteraceae</taxon>
        <taxon>Rubrobacter</taxon>
    </lineage>
</organism>
<dbReference type="PANTHER" id="PTHR37422">
    <property type="entry name" value="TEICHURONIC ACID BIOSYNTHESIS PROTEIN TUAE"/>
    <property type="match status" value="1"/>
</dbReference>
<feature type="transmembrane region" description="Helical" evidence="5">
    <location>
        <begin position="382"/>
        <end position="409"/>
    </location>
</feature>
<feature type="transmembrane region" description="Helical" evidence="5">
    <location>
        <begin position="90"/>
        <end position="111"/>
    </location>
</feature>
<feature type="transmembrane region" description="Helical" evidence="5">
    <location>
        <begin position="544"/>
        <end position="563"/>
    </location>
</feature>
<name>A0A6G8Q5I3_9ACTN</name>
<feature type="transmembrane region" description="Helical" evidence="5">
    <location>
        <begin position="233"/>
        <end position="253"/>
    </location>
</feature>
<dbReference type="RefSeq" id="WP_166173392.1">
    <property type="nucleotide sequence ID" value="NZ_CP045119.1"/>
</dbReference>
<feature type="transmembrane region" description="Helical" evidence="5">
    <location>
        <begin position="305"/>
        <end position="323"/>
    </location>
</feature>
<feature type="transmembrane region" description="Helical" evidence="5">
    <location>
        <begin position="123"/>
        <end position="156"/>
    </location>
</feature>
<comment type="subcellular location">
    <subcellularLocation>
        <location evidence="1">Membrane</location>
        <topology evidence="1">Multi-pass membrane protein</topology>
    </subcellularLocation>
</comment>
<feature type="transmembrane region" description="Helical" evidence="5">
    <location>
        <begin position="194"/>
        <end position="212"/>
    </location>
</feature>
<gene>
    <name evidence="7" type="ORF">GBA63_03055</name>
</gene>
<evidence type="ECO:0000256" key="2">
    <source>
        <dbReference type="ARBA" id="ARBA00022692"/>
    </source>
</evidence>
<feature type="transmembrane region" description="Helical" evidence="5">
    <location>
        <begin position="352"/>
        <end position="370"/>
    </location>
</feature>
<dbReference type="AlphaFoldDB" id="A0A6G8Q5I3"/>
<keyword evidence="2 5" id="KW-0812">Transmembrane</keyword>
<keyword evidence="8" id="KW-1185">Reference proteome</keyword>
<dbReference type="GO" id="GO:0016020">
    <property type="term" value="C:membrane"/>
    <property type="evidence" value="ECO:0007669"/>
    <property type="project" value="UniProtKB-SubCell"/>
</dbReference>
<dbReference type="InterPro" id="IPR007016">
    <property type="entry name" value="O-antigen_ligase-rel_domated"/>
</dbReference>
<feature type="transmembrane region" description="Helical" evidence="5">
    <location>
        <begin position="491"/>
        <end position="510"/>
    </location>
</feature>
<keyword evidence="4 5" id="KW-0472">Membrane</keyword>
<sequence length="581" mass="62112">MRGIETVGDRLFGAGGRDEGGEKGRRPGRLLVVFKAFAVLSVVGATAFGLVSDGLYYDTLWLLVAAGVLGLLFVTVLSRGFYGGVSREGWILVSLLALLVLVKGLSMIWTISETETIKETLRASTYLAAFAIVLAVDVAVPRLGWALVVSLAVALGALWESSYWFALLLLLLAAVVGASAFARGGPPGYRQVGALVDGLCLAVVPVAGYGILQKAYPADYEIDSIDRYRVDSTLGYPNTAAVVLGMGALLALSRMTSMRNPLWRGLYSVLVLGSLVTLYLTLSRGGIGSFGIGLIVLFALGNNRLQMLANFLLVGLPGAWLWWRMQDLGALLSADVPMREKISDGTAFRNDLIAALLVAFVLQAAYALFVSRYELTSIARRYVGLAVGAIGAVAAVVVAVVVVTGFGGIGQTARAIFSNPDQQGSAAERLVSLGVGFRAEYWKVAWEAWLERPFTGTGAGTFQYTWLENRDSIQGVKQVHNLYLEQGTETGLVAFLALLAFAALLLFYVGRAAWRYGPDGEGRLLLAGLLAAVTVYGVSSVFEWHWYLPGSTLFFFVIAAAAVRLARTEDHPKGADETPPG</sequence>
<evidence type="ECO:0000256" key="4">
    <source>
        <dbReference type="ARBA" id="ARBA00023136"/>
    </source>
</evidence>
<dbReference type="Proteomes" id="UP000501452">
    <property type="component" value="Chromosome"/>
</dbReference>
<evidence type="ECO:0000259" key="6">
    <source>
        <dbReference type="Pfam" id="PF04932"/>
    </source>
</evidence>
<feature type="domain" description="O-antigen ligase-related" evidence="6">
    <location>
        <begin position="355"/>
        <end position="499"/>
    </location>
</feature>
<dbReference type="PANTHER" id="PTHR37422:SF23">
    <property type="entry name" value="TEICHURONIC ACID BIOSYNTHESIS PROTEIN TUAE"/>
    <property type="match status" value="1"/>
</dbReference>